<dbReference type="InterPro" id="IPR000863">
    <property type="entry name" value="Sulfotransferase_dom"/>
</dbReference>
<dbReference type="OrthoDB" id="205623at2759"/>
<dbReference type="RefSeq" id="XP_022106569.1">
    <property type="nucleotide sequence ID" value="XM_022250877.1"/>
</dbReference>
<organism evidence="5 6">
    <name type="scientific">Acanthaster planci</name>
    <name type="common">Crown-of-thorns starfish</name>
    <dbReference type="NCBI Taxonomy" id="133434"/>
    <lineage>
        <taxon>Eukaryota</taxon>
        <taxon>Metazoa</taxon>
        <taxon>Echinodermata</taxon>
        <taxon>Eleutherozoa</taxon>
        <taxon>Asterozoa</taxon>
        <taxon>Asteroidea</taxon>
        <taxon>Valvatacea</taxon>
        <taxon>Valvatida</taxon>
        <taxon>Acanthasteridae</taxon>
        <taxon>Acanthaster</taxon>
    </lineage>
</organism>
<keyword evidence="2" id="KW-0808">Transferase</keyword>
<evidence type="ECO:0000259" key="4">
    <source>
        <dbReference type="Pfam" id="PF00685"/>
    </source>
</evidence>
<dbReference type="GeneID" id="110987797"/>
<reference evidence="6" key="1">
    <citation type="submission" date="2025-08" db="UniProtKB">
        <authorList>
            <consortium name="RefSeq"/>
        </authorList>
    </citation>
    <scope>IDENTIFICATION</scope>
</reference>
<dbReference type="OMA" id="WNKHRHD"/>
<dbReference type="AlphaFoldDB" id="A0A8B7ZMA1"/>
<sequence length="336" mass="38879">MENVTVEMEHKLPRPGVSKLDGLTWPWMVTRETLDAMKVFEVREDDVWVVTFPKSGTHWALEMANLILVDGHEHKINRAEVGHPAEFDYSIPGMSASSRRPQRTLPQYKYIQNWKAPRVVMSHLPEEQIPEQILQGKGKVVYVIRNPKDIVVSYWHFAVPWTFDKRYEDWECFFQMFLKGETIYGSWFDHTLNYWNKHRHDKNFLFLKYEDMKQDTTKAVIQMADFLDNPLSEESINRVVELTSVKSMKKRFDTSVNPKSPKDVPSAGSEITVDRAPSGPMTPEEIITKYPIGAPKLVRKGITGDWKSKLTVAQNEALDGLFREKMAGSGLTVRFE</sequence>
<evidence type="ECO:0000256" key="3">
    <source>
        <dbReference type="SAM" id="MobiDB-lite"/>
    </source>
</evidence>
<keyword evidence="5" id="KW-1185">Reference proteome</keyword>
<feature type="region of interest" description="Disordered" evidence="3">
    <location>
        <begin position="253"/>
        <end position="284"/>
    </location>
</feature>
<dbReference type="PANTHER" id="PTHR11783">
    <property type="entry name" value="SULFOTRANSFERASE SULT"/>
    <property type="match status" value="1"/>
</dbReference>
<dbReference type="GO" id="GO:0008146">
    <property type="term" value="F:sulfotransferase activity"/>
    <property type="evidence" value="ECO:0007669"/>
    <property type="project" value="InterPro"/>
</dbReference>
<gene>
    <name evidence="6" type="primary">LOC110987797</name>
</gene>
<dbReference type="Pfam" id="PF00685">
    <property type="entry name" value="Sulfotransfer_1"/>
    <property type="match status" value="2"/>
</dbReference>
<comment type="similarity">
    <text evidence="1">Belongs to the sulfotransferase 1 family.</text>
</comment>
<dbReference type="InterPro" id="IPR027417">
    <property type="entry name" value="P-loop_NTPase"/>
</dbReference>
<dbReference type="KEGG" id="aplc:110987797"/>
<evidence type="ECO:0000256" key="1">
    <source>
        <dbReference type="ARBA" id="ARBA00005771"/>
    </source>
</evidence>
<protein>
    <submittedName>
        <fullName evidence="6">Bile salt sulfotransferase-like</fullName>
    </submittedName>
</protein>
<name>A0A8B7ZMA1_ACAPL</name>
<dbReference type="SUPFAM" id="SSF52540">
    <property type="entry name" value="P-loop containing nucleoside triphosphate hydrolases"/>
    <property type="match status" value="1"/>
</dbReference>
<accession>A0A8B7ZMA1</accession>
<dbReference type="Proteomes" id="UP000694845">
    <property type="component" value="Unplaced"/>
</dbReference>
<dbReference type="Gene3D" id="3.40.50.300">
    <property type="entry name" value="P-loop containing nucleotide triphosphate hydrolases"/>
    <property type="match status" value="1"/>
</dbReference>
<proteinExistence type="inferred from homology"/>
<feature type="domain" description="Sulfotransferase" evidence="4">
    <location>
        <begin position="45"/>
        <end position="251"/>
    </location>
</feature>
<evidence type="ECO:0000313" key="5">
    <source>
        <dbReference type="Proteomes" id="UP000694845"/>
    </source>
</evidence>
<evidence type="ECO:0000313" key="6">
    <source>
        <dbReference type="RefSeq" id="XP_022106569.1"/>
    </source>
</evidence>
<feature type="domain" description="Sulfotransferase" evidence="4">
    <location>
        <begin position="296"/>
        <end position="330"/>
    </location>
</feature>
<evidence type="ECO:0000256" key="2">
    <source>
        <dbReference type="ARBA" id="ARBA00022679"/>
    </source>
</evidence>